<organism evidence="4 5">
    <name type="scientific">Archangium lansingense</name>
    <dbReference type="NCBI Taxonomy" id="2995310"/>
    <lineage>
        <taxon>Bacteria</taxon>
        <taxon>Pseudomonadati</taxon>
        <taxon>Myxococcota</taxon>
        <taxon>Myxococcia</taxon>
        <taxon>Myxococcales</taxon>
        <taxon>Cystobacterineae</taxon>
        <taxon>Archangiaceae</taxon>
        <taxon>Archangium</taxon>
    </lineage>
</organism>
<sequence>MSQPVLFTSRGERLALGPEMGRGGEGAVYVLPKDPQRVAKVYLTAPPAEQGRKLEWMAAHAPKGVEKLAAWPHEVLHEGRAGGPVRGFTMPRVNGLKPIHLLYSTASRRKEFPTADWAFLVQTALNCASVFEELHAVGHLVGDVNESNLLVSPRDATVRLIDCDSFQIRAENWVFHCEVGVPLFTPPELQGQSFRGVERTPSQEGFSLAVLLFHLLFLGRHPFTGVFTGQGEMTPERAIGEFRFAYGRNARALQMTPPAIHLPLATLTPELIGLFERAFAPDSPRVGRPGATEWYRALQALARSLRSCAQEPTHKYPQHLPACPWCQMMATRGVAFFSAPGNTATGPRDFTCSFQEIESLWAESQRLLAPNLATPVQALPMPALPDRLPVELQSEVDRVRQSSVAMLVGGVLATVGWWVMMLASPKVGGLLLVPGGTLLGSASVMWWLSRKYQRLPAQVAEQQELLHQAELGQAAAQGESERFKEDLNRLAERARQLLHGLRAEYSRLQPEFEAEQRRQLQHRETLQREQFLRSALIEDHEIDGIKQALKSNLVRWGIESAYDVLKEDVKQVPGFGEVRTTRLVAWAKEVEKGFRFDPSLAVSEAERRALVSHFLQRKASLRSRLEAEVAPLRKWSQEMTKSSGELATKLEGAQQAVMRATLGMPAARPAVEAALKPPVWEDRRVLLGMVMAVVLGGLAGLVSRASGAAEPVKVALPPAALEQVEPEGSVEAAVLPLDCMAREQATTGAPVLERLAAGSRLEVVAEEGGWRKVVLTGGREGWTGPNCWPPP</sequence>
<keyword evidence="5" id="KW-1185">Reference proteome</keyword>
<comment type="caution">
    <text evidence="4">The sequence shown here is derived from an EMBL/GenBank/DDBJ whole genome shotgun (WGS) entry which is preliminary data.</text>
</comment>
<evidence type="ECO:0000313" key="5">
    <source>
        <dbReference type="Proteomes" id="UP001207654"/>
    </source>
</evidence>
<keyword evidence="2" id="KW-1133">Transmembrane helix</keyword>
<dbReference type="EMBL" id="JAPNKA010000001">
    <property type="protein sequence ID" value="MCY1079544.1"/>
    <property type="molecule type" value="Genomic_DNA"/>
</dbReference>
<protein>
    <submittedName>
        <fullName evidence="4">SH3 domain-containing protein</fullName>
    </submittedName>
</protein>
<keyword evidence="1" id="KW-0175">Coiled coil</keyword>
<dbReference type="RefSeq" id="WP_267538259.1">
    <property type="nucleotide sequence ID" value="NZ_JAPNKA010000001.1"/>
</dbReference>
<dbReference type="Gene3D" id="2.30.30.40">
    <property type="entry name" value="SH3 Domains"/>
    <property type="match status" value="1"/>
</dbReference>
<dbReference type="Gene3D" id="1.10.510.10">
    <property type="entry name" value="Transferase(Phosphotransferase) domain 1"/>
    <property type="match status" value="1"/>
</dbReference>
<dbReference type="Proteomes" id="UP001207654">
    <property type="component" value="Unassembled WGS sequence"/>
</dbReference>
<evidence type="ECO:0000256" key="2">
    <source>
        <dbReference type="SAM" id="Phobius"/>
    </source>
</evidence>
<dbReference type="PROSITE" id="PS50011">
    <property type="entry name" value="PROTEIN_KINASE_DOM"/>
    <property type="match status" value="1"/>
</dbReference>
<reference evidence="4 5" key="1">
    <citation type="submission" date="2022-11" db="EMBL/GenBank/DDBJ databases">
        <title>Minimal conservation of predation-associated metabolite biosynthetic gene clusters underscores biosynthetic potential of Myxococcota including descriptions for ten novel species: Archangium lansinium sp. nov., Myxococcus landrumus sp. nov., Nannocystis bai.</title>
        <authorList>
            <person name="Ahearne A."/>
            <person name="Stevens C."/>
            <person name="Phillips K."/>
        </authorList>
    </citation>
    <scope>NUCLEOTIDE SEQUENCE [LARGE SCALE GENOMIC DNA]</scope>
    <source>
        <strain evidence="4 5">MIWBW</strain>
    </source>
</reference>
<dbReference type="InterPro" id="IPR000719">
    <property type="entry name" value="Prot_kinase_dom"/>
</dbReference>
<evidence type="ECO:0000259" key="3">
    <source>
        <dbReference type="PROSITE" id="PS50011"/>
    </source>
</evidence>
<evidence type="ECO:0000256" key="1">
    <source>
        <dbReference type="SAM" id="Coils"/>
    </source>
</evidence>
<dbReference type="Pfam" id="PF06347">
    <property type="entry name" value="SH3_4"/>
    <property type="match status" value="1"/>
</dbReference>
<dbReference type="SUPFAM" id="SSF56112">
    <property type="entry name" value="Protein kinase-like (PK-like)"/>
    <property type="match status" value="1"/>
</dbReference>
<dbReference type="InterPro" id="IPR011009">
    <property type="entry name" value="Kinase-like_dom_sf"/>
</dbReference>
<keyword evidence="2" id="KW-0812">Transmembrane</keyword>
<feature type="coiled-coil region" evidence="1">
    <location>
        <begin position="473"/>
        <end position="504"/>
    </location>
</feature>
<feature type="transmembrane region" description="Helical" evidence="2">
    <location>
        <begin position="429"/>
        <end position="448"/>
    </location>
</feature>
<keyword evidence="2" id="KW-0472">Membrane</keyword>
<accession>A0ABT4AD04</accession>
<dbReference type="InterPro" id="IPR010466">
    <property type="entry name" value="DUF1058"/>
</dbReference>
<proteinExistence type="predicted"/>
<evidence type="ECO:0000313" key="4">
    <source>
        <dbReference type="EMBL" id="MCY1079544.1"/>
    </source>
</evidence>
<feature type="transmembrane region" description="Helical" evidence="2">
    <location>
        <begin position="404"/>
        <end position="423"/>
    </location>
</feature>
<feature type="domain" description="Protein kinase" evidence="3">
    <location>
        <begin position="14"/>
        <end position="301"/>
    </location>
</feature>
<name>A0ABT4AD04_9BACT</name>
<gene>
    <name evidence="4" type="ORF">OV287_34305</name>
</gene>